<keyword evidence="5 6" id="KW-0539">Nucleus</keyword>
<dbReference type="InterPro" id="IPR043164">
    <property type="entry name" value="Ribosomal_uL10-like_insert_sf"/>
</dbReference>
<dbReference type="GO" id="GO:0005730">
    <property type="term" value="C:nucleolus"/>
    <property type="evidence" value="ECO:0007669"/>
    <property type="project" value="UniProtKB-SubCell"/>
</dbReference>
<dbReference type="FunFam" id="3.90.105.20:FF:000003">
    <property type="entry name" value="Ribosome assembly factor mrt4"/>
    <property type="match status" value="1"/>
</dbReference>
<feature type="domain" description="Large ribosomal subunit protein uL10-like insertion" evidence="8">
    <location>
        <begin position="126"/>
        <end position="199"/>
    </location>
</feature>
<dbReference type="InterPro" id="IPR051742">
    <property type="entry name" value="Ribosome_Assembly_uL10"/>
</dbReference>
<accession>A0A9W8CQS0</accession>
<evidence type="ECO:0000313" key="9">
    <source>
        <dbReference type="EMBL" id="KAJ1722740.1"/>
    </source>
</evidence>
<organism evidence="9 10">
    <name type="scientific">Coemansia erecta</name>
    <dbReference type="NCBI Taxonomy" id="147472"/>
    <lineage>
        <taxon>Eukaryota</taxon>
        <taxon>Fungi</taxon>
        <taxon>Fungi incertae sedis</taxon>
        <taxon>Zoopagomycota</taxon>
        <taxon>Kickxellomycotina</taxon>
        <taxon>Kickxellomycetes</taxon>
        <taxon>Kickxellales</taxon>
        <taxon>Kickxellaceae</taxon>
        <taxon>Coemansia</taxon>
    </lineage>
</organism>
<dbReference type="InterPro" id="IPR001790">
    <property type="entry name" value="Ribosomal_uL10"/>
</dbReference>
<reference evidence="9" key="1">
    <citation type="submission" date="2022-07" db="EMBL/GenBank/DDBJ databases">
        <title>Phylogenomic reconstructions and comparative analyses of Kickxellomycotina fungi.</title>
        <authorList>
            <person name="Reynolds N.K."/>
            <person name="Stajich J.E."/>
            <person name="Barry K."/>
            <person name="Grigoriev I.V."/>
            <person name="Crous P."/>
            <person name="Smith M.E."/>
        </authorList>
    </citation>
    <scope>NUCLEOTIDE SEQUENCE</scope>
    <source>
        <strain evidence="9">NBRC 32514</strain>
    </source>
</reference>
<dbReference type="FunFam" id="3.30.70.1730:FF:000005">
    <property type="entry name" value="Ribosome assembly factor mrt4"/>
    <property type="match status" value="1"/>
</dbReference>
<dbReference type="PANTHER" id="PTHR45841">
    <property type="entry name" value="MRNA TURNOVER PROTEIN 4 MRTO4"/>
    <property type="match status" value="1"/>
</dbReference>
<evidence type="ECO:0000256" key="7">
    <source>
        <dbReference type="SAM" id="MobiDB-lite"/>
    </source>
</evidence>
<evidence type="ECO:0000256" key="3">
    <source>
        <dbReference type="ARBA" id="ARBA00011117"/>
    </source>
</evidence>
<comment type="similarity">
    <text evidence="2 6">Belongs to the universal ribosomal protein uL10 family.</text>
</comment>
<dbReference type="InterPro" id="IPR043141">
    <property type="entry name" value="Ribosomal_uL10-like_sf"/>
</dbReference>
<dbReference type="OrthoDB" id="10262308at2759"/>
<dbReference type="Pfam" id="PF00466">
    <property type="entry name" value="Ribosomal_L10"/>
    <property type="match status" value="1"/>
</dbReference>
<keyword evidence="10" id="KW-1185">Reference proteome</keyword>
<evidence type="ECO:0000256" key="4">
    <source>
        <dbReference type="ARBA" id="ARBA00022490"/>
    </source>
</evidence>
<dbReference type="GO" id="GO:0030687">
    <property type="term" value="C:preribosome, large subunit precursor"/>
    <property type="evidence" value="ECO:0007669"/>
    <property type="project" value="TreeGrafter"/>
</dbReference>
<comment type="function">
    <text evidence="1 6">Component of the ribosome assembly machinery. Nuclear paralog of the ribosomal protein P0, it binds pre-60S subunits at an early stage of assembly in the nucleolus, and is replaced by P0 in cytoplasmic pre-60S subunits and mature 80S ribosomes.</text>
</comment>
<dbReference type="GO" id="GO:0000956">
    <property type="term" value="P:nuclear-transcribed mRNA catabolic process"/>
    <property type="evidence" value="ECO:0007669"/>
    <property type="project" value="TreeGrafter"/>
</dbReference>
<evidence type="ECO:0000256" key="5">
    <source>
        <dbReference type="ARBA" id="ARBA00023242"/>
    </source>
</evidence>
<dbReference type="CDD" id="cd05796">
    <property type="entry name" value="Ribosomal_P0_like"/>
    <property type="match status" value="1"/>
</dbReference>
<keyword evidence="4 6" id="KW-0963">Cytoplasm</keyword>
<evidence type="ECO:0000256" key="1">
    <source>
        <dbReference type="ARBA" id="ARBA00004046"/>
    </source>
</evidence>
<feature type="compositionally biased region" description="Acidic residues" evidence="7">
    <location>
        <begin position="237"/>
        <end position="247"/>
    </location>
</feature>
<dbReference type="Pfam" id="PF17777">
    <property type="entry name" value="RL10P_insert"/>
    <property type="match status" value="1"/>
</dbReference>
<dbReference type="InterPro" id="IPR033867">
    <property type="entry name" value="Mrt4"/>
</dbReference>
<dbReference type="EMBL" id="JANBOJ010000097">
    <property type="protein sequence ID" value="KAJ1722740.1"/>
    <property type="molecule type" value="Genomic_DNA"/>
</dbReference>
<keyword evidence="6" id="KW-0690">Ribosome biogenesis</keyword>
<name>A0A9W8CQS0_9FUNG</name>
<feature type="region of interest" description="Disordered" evidence="7">
    <location>
        <begin position="224"/>
        <end position="247"/>
    </location>
</feature>
<dbReference type="GO" id="GO:0003723">
    <property type="term" value="F:RNA binding"/>
    <property type="evidence" value="ECO:0007669"/>
    <property type="project" value="TreeGrafter"/>
</dbReference>
<dbReference type="GO" id="GO:0005737">
    <property type="term" value="C:cytoplasm"/>
    <property type="evidence" value="ECO:0007669"/>
    <property type="project" value="UniProtKB-SubCell"/>
</dbReference>
<dbReference type="Proteomes" id="UP001149813">
    <property type="component" value="Unassembled WGS sequence"/>
</dbReference>
<evidence type="ECO:0000256" key="6">
    <source>
        <dbReference type="RuleBase" id="RU364039"/>
    </source>
</evidence>
<dbReference type="AlphaFoldDB" id="A0A9W8CQS0"/>
<comment type="subunit">
    <text evidence="3 6">Associates with the pre-60S ribosomal particle.</text>
</comment>
<proteinExistence type="inferred from homology"/>
<dbReference type="Gene3D" id="3.90.105.20">
    <property type="match status" value="1"/>
</dbReference>
<sequence length="247" mass="28154">MPRAKRSKVVTLTKTKSNRREGRKEIMRAVEEASDNYDYIWVFSVANMRNQYLKEVRHKFKTSRFFLGKNKVMAKALGNDPESEIKPDIHKISEVLVGDVGLLFTNDDVATVKSNLESFSAQDYPRAGNIATYRVVVPGGEVLRGHTKEPFPNNMEPELRGLGMPTLLRAGKITIESDFVICEEGDRLTSQQSRLLKHFWERMAEFKVKLLCYWHNGEFVELEKNQDAAGEAKDGSSSDEDSDEDME</sequence>
<dbReference type="SUPFAM" id="SSF160369">
    <property type="entry name" value="Ribosomal protein L10-like"/>
    <property type="match status" value="1"/>
</dbReference>
<feature type="compositionally biased region" description="Basic and acidic residues" evidence="7">
    <location>
        <begin position="224"/>
        <end position="236"/>
    </location>
</feature>
<dbReference type="Gene3D" id="3.30.70.1730">
    <property type="match status" value="1"/>
</dbReference>
<evidence type="ECO:0000313" key="10">
    <source>
        <dbReference type="Proteomes" id="UP001149813"/>
    </source>
</evidence>
<evidence type="ECO:0000256" key="2">
    <source>
        <dbReference type="ARBA" id="ARBA00008889"/>
    </source>
</evidence>
<dbReference type="GO" id="GO:0000027">
    <property type="term" value="P:ribosomal large subunit assembly"/>
    <property type="evidence" value="ECO:0007669"/>
    <property type="project" value="InterPro"/>
</dbReference>
<comment type="subcellular location">
    <subcellularLocation>
        <location evidence="6">Cytoplasm</location>
    </subcellularLocation>
    <subcellularLocation>
        <location evidence="6">Nucleus</location>
        <location evidence="6">Nucleolus</location>
    </subcellularLocation>
</comment>
<comment type="caution">
    <text evidence="9">The sequence shown here is derived from an EMBL/GenBank/DDBJ whole genome shotgun (WGS) entry which is preliminary data.</text>
</comment>
<dbReference type="InterPro" id="IPR040637">
    <property type="entry name" value="Ribosomal_uL10-like_insert"/>
</dbReference>
<dbReference type="GO" id="GO:0006364">
    <property type="term" value="P:rRNA processing"/>
    <property type="evidence" value="ECO:0007669"/>
    <property type="project" value="TreeGrafter"/>
</dbReference>
<gene>
    <name evidence="9" type="primary">MRT4</name>
    <name evidence="9" type="ORF">LPJ53_002877</name>
</gene>
<dbReference type="PANTHER" id="PTHR45841:SF1">
    <property type="entry name" value="MRNA TURNOVER PROTEIN 4 HOMOLOG"/>
    <property type="match status" value="1"/>
</dbReference>
<protein>
    <recommendedName>
        <fullName evidence="6">Ribosome assembly factor mrt4</fullName>
    </recommendedName>
</protein>
<evidence type="ECO:0000259" key="8">
    <source>
        <dbReference type="Pfam" id="PF17777"/>
    </source>
</evidence>